<keyword evidence="2" id="KW-0472">Membrane</keyword>
<proteinExistence type="predicted"/>
<feature type="transmembrane region" description="Helical" evidence="2">
    <location>
        <begin position="36"/>
        <end position="57"/>
    </location>
</feature>
<evidence type="ECO:0000256" key="2">
    <source>
        <dbReference type="SAM" id="Phobius"/>
    </source>
</evidence>
<evidence type="ECO:0008006" key="5">
    <source>
        <dbReference type="Google" id="ProtNLM"/>
    </source>
</evidence>
<feature type="compositionally biased region" description="Low complexity" evidence="1">
    <location>
        <begin position="182"/>
        <end position="191"/>
    </location>
</feature>
<accession>A0A917GXZ1</accession>
<dbReference type="Pfam" id="PF11377">
    <property type="entry name" value="DUF3180"/>
    <property type="match status" value="1"/>
</dbReference>
<keyword evidence="2" id="KW-0812">Transmembrane</keyword>
<dbReference type="Proteomes" id="UP000638848">
    <property type="component" value="Unassembled WGS sequence"/>
</dbReference>
<dbReference type="EMBL" id="BMEQ01000013">
    <property type="protein sequence ID" value="GGG60812.1"/>
    <property type="molecule type" value="Genomic_DNA"/>
</dbReference>
<sequence>MHVLTVPALLMCAAVAGAVGWSANRVSSTAGGPLLILPWASLTALAAVAVVLVVLGLRVKRYQEGRRAESYDPLVAARTAAGAQAVAWAGSMLAGWHAAVAVEQLALVPLRSDQGPLWVCLAHVVAGAVLVLVGWVVEGFCKLPPDDPDAEEDAEYRRGRDTELPEGEGGYARERGERPRARPGGRLPGGAVERPRTRRAR</sequence>
<feature type="compositionally biased region" description="Basic and acidic residues" evidence="1">
    <location>
        <begin position="171"/>
        <end position="180"/>
    </location>
</feature>
<protein>
    <recommendedName>
        <fullName evidence="5">DUF3180 domain-containing protein</fullName>
    </recommendedName>
</protein>
<dbReference type="AlphaFoldDB" id="A0A917GXZ1"/>
<feature type="transmembrane region" description="Helical" evidence="2">
    <location>
        <begin position="117"/>
        <end position="137"/>
    </location>
</feature>
<evidence type="ECO:0000313" key="3">
    <source>
        <dbReference type="EMBL" id="GGG60812.1"/>
    </source>
</evidence>
<evidence type="ECO:0000256" key="1">
    <source>
        <dbReference type="SAM" id="MobiDB-lite"/>
    </source>
</evidence>
<gene>
    <name evidence="3" type="ORF">GCM10011374_24650</name>
</gene>
<dbReference type="RefSeq" id="WP_229741821.1">
    <property type="nucleotide sequence ID" value="NZ_BMEQ01000013.1"/>
</dbReference>
<organism evidence="3 4">
    <name type="scientific">Kocuria dechangensis</name>
    <dbReference type="NCBI Taxonomy" id="1176249"/>
    <lineage>
        <taxon>Bacteria</taxon>
        <taxon>Bacillati</taxon>
        <taxon>Actinomycetota</taxon>
        <taxon>Actinomycetes</taxon>
        <taxon>Micrococcales</taxon>
        <taxon>Micrococcaceae</taxon>
        <taxon>Kocuria</taxon>
    </lineage>
</organism>
<keyword evidence="2" id="KW-1133">Transmembrane helix</keyword>
<evidence type="ECO:0000313" key="4">
    <source>
        <dbReference type="Proteomes" id="UP000638848"/>
    </source>
</evidence>
<dbReference type="InterPro" id="IPR021517">
    <property type="entry name" value="DUF3180"/>
</dbReference>
<feature type="region of interest" description="Disordered" evidence="1">
    <location>
        <begin position="147"/>
        <end position="201"/>
    </location>
</feature>
<reference evidence="3" key="1">
    <citation type="journal article" date="2014" name="Int. J. Syst. Evol. Microbiol.">
        <title>Complete genome sequence of Corynebacterium casei LMG S-19264T (=DSM 44701T), isolated from a smear-ripened cheese.</title>
        <authorList>
            <consortium name="US DOE Joint Genome Institute (JGI-PGF)"/>
            <person name="Walter F."/>
            <person name="Albersmeier A."/>
            <person name="Kalinowski J."/>
            <person name="Ruckert C."/>
        </authorList>
    </citation>
    <scope>NUCLEOTIDE SEQUENCE</scope>
    <source>
        <strain evidence="3">CGMCC 1.12187</strain>
    </source>
</reference>
<comment type="caution">
    <text evidence="3">The sequence shown here is derived from an EMBL/GenBank/DDBJ whole genome shotgun (WGS) entry which is preliminary data.</text>
</comment>
<reference evidence="3" key="2">
    <citation type="submission" date="2020-09" db="EMBL/GenBank/DDBJ databases">
        <authorList>
            <person name="Sun Q."/>
            <person name="Zhou Y."/>
        </authorList>
    </citation>
    <scope>NUCLEOTIDE SEQUENCE</scope>
    <source>
        <strain evidence="3">CGMCC 1.12187</strain>
    </source>
</reference>
<name>A0A917GXZ1_9MICC</name>
<keyword evidence="4" id="KW-1185">Reference proteome</keyword>